<comment type="subcellular location">
    <subcellularLocation>
        <location evidence="1 7">Cell membrane</location>
        <topology evidence="1 7">Multi-pass membrane protein</topology>
    </subcellularLocation>
</comment>
<evidence type="ECO:0000256" key="3">
    <source>
        <dbReference type="ARBA" id="ARBA00022475"/>
    </source>
</evidence>
<dbReference type="RefSeq" id="WP_347309140.1">
    <property type="nucleotide sequence ID" value="NZ_JBAJEX010000017.1"/>
</dbReference>
<name>A0ABV0EJT8_9BURK</name>
<evidence type="ECO:0000256" key="6">
    <source>
        <dbReference type="ARBA" id="ARBA00023136"/>
    </source>
</evidence>
<feature type="transmembrane region" description="Helical" evidence="7">
    <location>
        <begin position="178"/>
        <end position="196"/>
    </location>
</feature>
<feature type="transmembrane region" description="Helical" evidence="7">
    <location>
        <begin position="138"/>
        <end position="157"/>
    </location>
</feature>
<dbReference type="Proteomes" id="UP001482231">
    <property type="component" value="Unassembled WGS sequence"/>
</dbReference>
<evidence type="ECO:0000256" key="1">
    <source>
        <dbReference type="ARBA" id="ARBA00004651"/>
    </source>
</evidence>
<dbReference type="PANTHER" id="PTHR33508:SF1">
    <property type="entry name" value="UPF0056 MEMBRANE PROTEIN YHCE"/>
    <property type="match status" value="1"/>
</dbReference>
<comment type="caution">
    <text evidence="7">Lacks conserved residue(s) required for the propagation of feature annotation.</text>
</comment>
<accession>A0ABV0EJT8</accession>
<protein>
    <recommendedName>
        <fullName evidence="7">UPF0056 membrane protein</fullName>
    </recommendedName>
</protein>
<dbReference type="PANTHER" id="PTHR33508">
    <property type="entry name" value="UPF0056 MEMBRANE PROTEIN YHCE"/>
    <property type="match status" value="1"/>
</dbReference>
<organism evidence="8 9">
    <name type="scientific">Thiobacter aerophilum</name>
    <dbReference type="NCBI Taxonomy" id="3121275"/>
    <lineage>
        <taxon>Bacteria</taxon>
        <taxon>Pseudomonadati</taxon>
        <taxon>Pseudomonadota</taxon>
        <taxon>Betaproteobacteria</taxon>
        <taxon>Burkholderiales</taxon>
        <taxon>Thiobacteraceae</taxon>
        <taxon>Thiobacter</taxon>
    </lineage>
</organism>
<sequence>MALAKATVTLFAVVDPVGTIPFFLAATRMLSTHEAHRAGRIAALTVWAVLAAAALLGEYALRFFDIRIESFAVAGGLLLLMLSLSMLQAHVSPLRQTPEEATEAEEKEAIGAVPLGVPLLAGPGAITQVIVASGEAPHPVALLVPITLVSLSVWVAFRAAPLIAHRLGRTGIHIVTRLMGLIIAALSVEMIARGLARLFPGWMT</sequence>
<keyword evidence="3" id="KW-1003">Cell membrane</keyword>
<comment type="similarity">
    <text evidence="2 7">Belongs to the UPF0056 (MarC) family.</text>
</comment>
<evidence type="ECO:0000256" key="2">
    <source>
        <dbReference type="ARBA" id="ARBA00009784"/>
    </source>
</evidence>
<evidence type="ECO:0000256" key="4">
    <source>
        <dbReference type="ARBA" id="ARBA00022692"/>
    </source>
</evidence>
<evidence type="ECO:0000313" key="9">
    <source>
        <dbReference type="Proteomes" id="UP001482231"/>
    </source>
</evidence>
<dbReference type="InterPro" id="IPR002771">
    <property type="entry name" value="Multi_antbiot-R_MarC"/>
</dbReference>
<keyword evidence="4 7" id="KW-0812">Transmembrane</keyword>
<reference evidence="8 9" key="1">
    <citation type="submission" date="2024-02" db="EMBL/GenBank/DDBJ databases">
        <title>New thermophilic sulfur-oxidizing bacteria from a hot springs of the Uzon caldera (Kamchatka, Russia).</title>
        <authorList>
            <person name="Dukat A.M."/>
            <person name="Elcheninov A.G."/>
            <person name="Frolov E.N."/>
        </authorList>
    </citation>
    <scope>NUCLEOTIDE SEQUENCE [LARGE SCALE GENOMIC DNA]</scope>
    <source>
        <strain evidence="8 9">AK1</strain>
    </source>
</reference>
<proteinExistence type="inferred from homology"/>
<dbReference type="Pfam" id="PF01914">
    <property type="entry name" value="MarC"/>
    <property type="match status" value="1"/>
</dbReference>
<keyword evidence="5 7" id="KW-1133">Transmembrane helix</keyword>
<feature type="transmembrane region" description="Helical" evidence="7">
    <location>
        <begin position="68"/>
        <end position="89"/>
    </location>
</feature>
<gene>
    <name evidence="8" type="ORF">V6E02_12515</name>
</gene>
<dbReference type="NCBIfam" id="TIGR00427">
    <property type="entry name" value="NAAT family transporter"/>
    <property type="match status" value="1"/>
</dbReference>
<evidence type="ECO:0000256" key="7">
    <source>
        <dbReference type="RuleBase" id="RU362048"/>
    </source>
</evidence>
<evidence type="ECO:0000256" key="5">
    <source>
        <dbReference type="ARBA" id="ARBA00022989"/>
    </source>
</evidence>
<keyword evidence="9" id="KW-1185">Reference proteome</keyword>
<evidence type="ECO:0000313" key="8">
    <source>
        <dbReference type="EMBL" id="MEO1768028.1"/>
    </source>
</evidence>
<comment type="caution">
    <text evidence="8">The sequence shown here is derived from an EMBL/GenBank/DDBJ whole genome shotgun (WGS) entry which is preliminary data.</text>
</comment>
<feature type="transmembrane region" description="Helical" evidence="7">
    <location>
        <begin position="6"/>
        <end position="26"/>
    </location>
</feature>
<keyword evidence="6 7" id="KW-0472">Membrane</keyword>
<feature type="transmembrane region" description="Helical" evidence="7">
    <location>
        <begin position="38"/>
        <end position="56"/>
    </location>
</feature>
<dbReference type="EMBL" id="JBAJEX010000017">
    <property type="protein sequence ID" value="MEO1768028.1"/>
    <property type="molecule type" value="Genomic_DNA"/>
</dbReference>